<accession>A0A6G8AZV8</accession>
<organism evidence="1 2">
    <name type="scientific">Weissella coleopterorum</name>
    <dbReference type="NCBI Taxonomy" id="2714949"/>
    <lineage>
        <taxon>Bacteria</taxon>
        <taxon>Bacillati</taxon>
        <taxon>Bacillota</taxon>
        <taxon>Bacilli</taxon>
        <taxon>Lactobacillales</taxon>
        <taxon>Lactobacillaceae</taxon>
        <taxon>Weissella</taxon>
    </lineage>
</organism>
<protein>
    <submittedName>
        <fullName evidence="1">Uncharacterized protein</fullName>
    </submittedName>
</protein>
<reference evidence="1 2" key="1">
    <citation type="submission" date="2020-03" db="EMBL/GenBank/DDBJ databases">
        <title>Weissella sp. nov., isolated from Cybister lewisianus.</title>
        <authorList>
            <person name="Hyun D.-W."/>
            <person name="Bae J.-W."/>
        </authorList>
    </citation>
    <scope>NUCLEOTIDE SEQUENCE [LARGE SCALE GENOMIC DNA]</scope>
    <source>
        <strain evidence="1 2">HDW19</strain>
    </source>
</reference>
<proteinExistence type="predicted"/>
<dbReference type="EMBL" id="CP049888">
    <property type="protein sequence ID" value="QIL50631.1"/>
    <property type="molecule type" value="Genomic_DNA"/>
</dbReference>
<evidence type="ECO:0000313" key="2">
    <source>
        <dbReference type="Proteomes" id="UP000500741"/>
    </source>
</evidence>
<dbReference type="RefSeq" id="WP_166010424.1">
    <property type="nucleotide sequence ID" value="NZ_CP049888.1"/>
</dbReference>
<dbReference type="KEGG" id="wco:G7084_04475"/>
<name>A0A6G8AZV8_9LACO</name>
<keyword evidence="2" id="KW-1185">Reference proteome</keyword>
<evidence type="ECO:0000313" key="1">
    <source>
        <dbReference type="EMBL" id="QIL50631.1"/>
    </source>
</evidence>
<gene>
    <name evidence="1" type="ORF">G7084_04475</name>
</gene>
<dbReference type="Proteomes" id="UP000500741">
    <property type="component" value="Chromosome"/>
</dbReference>
<dbReference type="AlphaFoldDB" id="A0A6G8AZV8"/>
<sequence>MENMEFNFFAKKVKFIIEWPKREFQAESKFIYKSEGVFFGKSIGGFDPITYKRNQDDIAVILETLIDFIGNDFTYMLKNDGVDRAEYNLYKQELIPFSSEDFFNSKDTKIDSANGDQLYATISDSNIKNLHVKFYGQFNGEKYNYELIADVTQLFNTPDKKILEDELSNNNPGSERITSFEIIKKGYF</sequence>